<dbReference type="Proteomes" id="UP001595681">
    <property type="component" value="Unassembled WGS sequence"/>
</dbReference>
<evidence type="ECO:0000313" key="9">
    <source>
        <dbReference type="Proteomes" id="UP001595681"/>
    </source>
</evidence>
<evidence type="ECO:0000256" key="1">
    <source>
        <dbReference type="ARBA" id="ARBA00001962"/>
    </source>
</evidence>
<evidence type="ECO:0000256" key="2">
    <source>
        <dbReference type="ARBA" id="ARBA00022714"/>
    </source>
</evidence>
<dbReference type="PRINTS" id="PR00090">
    <property type="entry name" value="RNGDIOXGNASE"/>
</dbReference>
<reference evidence="9" key="1">
    <citation type="journal article" date="2019" name="Int. J. Syst. Evol. Microbiol.">
        <title>The Global Catalogue of Microorganisms (GCM) 10K type strain sequencing project: providing services to taxonomists for standard genome sequencing and annotation.</title>
        <authorList>
            <consortium name="The Broad Institute Genomics Platform"/>
            <consortium name="The Broad Institute Genome Sequencing Center for Infectious Disease"/>
            <person name="Wu L."/>
            <person name="Ma J."/>
        </authorList>
    </citation>
    <scope>NUCLEOTIDE SEQUENCE [LARGE SCALE GENOMIC DNA]</scope>
    <source>
        <strain evidence="9">CCM 7491</strain>
    </source>
</reference>
<dbReference type="InterPro" id="IPR036922">
    <property type="entry name" value="Rieske_2Fe-2S_sf"/>
</dbReference>
<keyword evidence="2" id="KW-0001">2Fe-2S</keyword>
<name>A0ABV7NKH0_9SPHN</name>
<evidence type="ECO:0000313" key="8">
    <source>
        <dbReference type="EMBL" id="MFC3443500.1"/>
    </source>
</evidence>
<gene>
    <name evidence="8" type="ORF">ACFOKF_20290</name>
</gene>
<evidence type="ECO:0000256" key="6">
    <source>
        <dbReference type="ARBA" id="ARBA00023014"/>
    </source>
</evidence>
<comment type="caution">
    <text evidence="8">The sequence shown here is derived from an EMBL/GenBank/DDBJ whole genome shotgun (WGS) entry which is preliminary data.</text>
</comment>
<evidence type="ECO:0000256" key="5">
    <source>
        <dbReference type="ARBA" id="ARBA00023004"/>
    </source>
</evidence>
<dbReference type="Gene3D" id="2.102.10.10">
    <property type="entry name" value="Rieske [2Fe-2S] iron-sulphur domain"/>
    <property type="match status" value="1"/>
</dbReference>
<dbReference type="PROSITE" id="PS51296">
    <property type="entry name" value="RIESKE"/>
    <property type="match status" value="1"/>
</dbReference>
<dbReference type="PANTHER" id="PTHR43756:SF5">
    <property type="entry name" value="CHOLINE MONOOXYGENASE, CHLOROPLASTIC"/>
    <property type="match status" value="1"/>
</dbReference>
<proteinExistence type="predicted"/>
<evidence type="ECO:0000259" key="7">
    <source>
        <dbReference type="PROSITE" id="PS51296"/>
    </source>
</evidence>
<organism evidence="8 9">
    <name type="scientific">Sphingobium rhizovicinum</name>
    <dbReference type="NCBI Taxonomy" id="432308"/>
    <lineage>
        <taxon>Bacteria</taxon>
        <taxon>Pseudomonadati</taxon>
        <taxon>Pseudomonadota</taxon>
        <taxon>Alphaproteobacteria</taxon>
        <taxon>Sphingomonadales</taxon>
        <taxon>Sphingomonadaceae</taxon>
        <taxon>Sphingobium</taxon>
    </lineage>
</organism>
<comment type="cofactor">
    <cofactor evidence="1">
        <name>Fe cation</name>
        <dbReference type="ChEBI" id="CHEBI:24875"/>
    </cofactor>
</comment>
<evidence type="ECO:0000256" key="4">
    <source>
        <dbReference type="ARBA" id="ARBA00023002"/>
    </source>
</evidence>
<keyword evidence="4" id="KW-0560">Oxidoreductase</keyword>
<dbReference type="SUPFAM" id="SSF50022">
    <property type="entry name" value="ISP domain"/>
    <property type="match status" value="1"/>
</dbReference>
<keyword evidence="5" id="KW-0408">Iron</keyword>
<dbReference type="PANTHER" id="PTHR43756">
    <property type="entry name" value="CHOLINE MONOOXYGENASE, CHLOROPLASTIC"/>
    <property type="match status" value="1"/>
</dbReference>
<dbReference type="EMBL" id="JBHRVU010000005">
    <property type="protein sequence ID" value="MFC3443500.1"/>
    <property type="molecule type" value="Genomic_DNA"/>
</dbReference>
<sequence length="467" mass="52478">MGQQSQFAPDYRDSPAPLFQQVIADDPVAAPPILREYSEIDIPVARVPRDQYRSIDFAALEMERLWPRVWQLACREEQIPEVGDYVLYESPGASLIIMRSGPDDIKAFYNSCLHRGMRLCAEDSSVRKLTCPFHGFTWNLDGKLAHVPARWDFPDMRDDAMNLPEARVERWQGFVFINRDPAAPPLQAYLGHLPAHFADWSYGDRYLATVMRKTIDANWKTCIEGFVESYHLAGIHAQALPFGGDASTQYDVWPDDPHVSRFLEPTGVMSDQLPVQLSEQQILDAALSAVFVGAQVPELEAGTKARHYMAAGMRAAMGAADGVDYSTLSDAEAADAIQYSLFPNIIIFRSLGYPYVYRFLPVRDDPNRATFEFMIFKPKPADGYIPEVELVDLGEGDSFAGAGILPPWLGEIYDQDVTGLRMCQQGLRDGGDADILYSAYQEVRIRHLHQTLDRYLSDDPTDAPGRR</sequence>
<evidence type="ECO:0000256" key="3">
    <source>
        <dbReference type="ARBA" id="ARBA00022723"/>
    </source>
</evidence>
<keyword evidence="3" id="KW-0479">Metal-binding</keyword>
<accession>A0ABV7NKH0</accession>
<dbReference type="InterPro" id="IPR017941">
    <property type="entry name" value="Rieske_2Fe-2S"/>
</dbReference>
<dbReference type="InterPro" id="IPR015879">
    <property type="entry name" value="Ring_hydroxy_dOase_asu_C_dom"/>
</dbReference>
<protein>
    <submittedName>
        <fullName evidence="8">SRPBCC family protein</fullName>
    </submittedName>
</protein>
<dbReference type="Gene3D" id="3.90.380.10">
    <property type="entry name" value="Naphthalene 1,2-dioxygenase Alpha Subunit, Chain A, domain 1"/>
    <property type="match status" value="1"/>
</dbReference>
<dbReference type="InterPro" id="IPR001663">
    <property type="entry name" value="Rng_hydr_dOase-A"/>
</dbReference>
<feature type="domain" description="Rieske" evidence="7">
    <location>
        <begin position="70"/>
        <end position="177"/>
    </location>
</feature>
<keyword evidence="6" id="KW-0411">Iron-sulfur</keyword>
<keyword evidence="9" id="KW-1185">Reference proteome</keyword>
<dbReference type="RefSeq" id="WP_380798288.1">
    <property type="nucleotide sequence ID" value="NZ_JBHRVU010000005.1"/>
</dbReference>
<dbReference type="Pfam" id="PF00355">
    <property type="entry name" value="Rieske"/>
    <property type="match status" value="1"/>
</dbReference>
<dbReference type="Pfam" id="PF00848">
    <property type="entry name" value="Ring_hydroxyl_A"/>
    <property type="match status" value="1"/>
</dbReference>
<dbReference type="CDD" id="cd03469">
    <property type="entry name" value="Rieske_RO_Alpha_N"/>
    <property type="match status" value="1"/>
</dbReference>
<dbReference type="SUPFAM" id="SSF55961">
    <property type="entry name" value="Bet v1-like"/>
    <property type="match status" value="1"/>
</dbReference>